<reference evidence="1" key="1">
    <citation type="submission" date="2018-05" db="EMBL/GenBank/DDBJ databases">
        <authorList>
            <person name="Lanie J.A."/>
            <person name="Ng W.-L."/>
            <person name="Kazmierczak K.M."/>
            <person name="Andrzejewski T.M."/>
            <person name="Davidsen T.M."/>
            <person name="Wayne K.J."/>
            <person name="Tettelin H."/>
            <person name="Glass J.I."/>
            <person name="Rusch D."/>
            <person name="Podicherti R."/>
            <person name="Tsui H.-C.T."/>
            <person name="Winkler M.E."/>
        </authorList>
    </citation>
    <scope>NUCLEOTIDE SEQUENCE</scope>
</reference>
<dbReference type="InterPro" id="IPR038607">
    <property type="entry name" value="PhoD-like_sf"/>
</dbReference>
<feature type="non-terminal residue" evidence="1">
    <location>
        <position position="363"/>
    </location>
</feature>
<evidence type="ECO:0000313" key="1">
    <source>
        <dbReference type="EMBL" id="SVC45254.1"/>
    </source>
</evidence>
<dbReference type="Gene3D" id="3.60.21.70">
    <property type="entry name" value="PhoD-like phosphatase"/>
    <property type="match status" value="1"/>
</dbReference>
<protein>
    <recommendedName>
        <fullName evidence="2">PhoD-like phosphatase metallophosphatase domain-containing protein</fullName>
    </recommendedName>
</protein>
<evidence type="ECO:0008006" key="2">
    <source>
        <dbReference type="Google" id="ProtNLM"/>
    </source>
</evidence>
<dbReference type="EMBL" id="UINC01092015">
    <property type="protein sequence ID" value="SVC45254.1"/>
    <property type="molecule type" value="Genomic_DNA"/>
</dbReference>
<sequence>MSADLFWNRRRFIATVASASGLAALPKIATSSDDNWDAGLLAHLIPAANHNRFAIKASFTQAIEGQLTLTVGGKAVLGHPTDTAGHFFSFDIGGLEPDVEYPLQILSKHGTPLCDPWPLRTFPHPNSKPEHVRLLAYTCAGGHPGDGKWHLPTHIKRLLLRRALSFNPHAVIAIGDHIYWDQRTEHENPDEDYASRVKAFHESIGWLDKRLPALGTKNELSLKAAVDPQISQLYGTLLRSIPSYFVSDDHDYFENDNANSRMVTFPPDHYQLEFARFTRNAYLPEFLPDGERPLAIPGTGAGDRAPDISEAFGTFRYGRLAEAVIYDCARFLSLKGSSAGLIPPEAEKWLLQRTYDQRIAQLI</sequence>
<gene>
    <name evidence="1" type="ORF">METZ01_LOCUS298108</name>
</gene>
<name>A0A382M8C7_9ZZZZ</name>
<dbReference type="AlphaFoldDB" id="A0A382M8C7"/>
<organism evidence="1">
    <name type="scientific">marine metagenome</name>
    <dbReference type="NCBI Taxonomy" id="408172"/>
    <lineage>
        <taxon>unclassified sequences</taxon>
        <taxon>metagenomes</taxon>
        <taxon>ecological metagenomes</taxon>
    </lineage>
</organism>
<proteinExistence type="predicted"/>
<accession>A0A382M8C7</accession>